<dbReference type="Proteomes" id="UP001236258">
    <property type="component" value="Unassembled WGS sequence"/>
</dbReference>
<dbReference type="PANTHER" id="PTHR43765">
    <property type="entry name" value="2-DEHYDROPANTOATE 2-REDUCTASE-RELATED"/>
    <property type="match status" value="1"/>
</dbReference>
<dbReference type="Gene3D" id="1.10.1040.10">
    <property type="entry name" value="N-(1-d-carboxylethyl)-l-norvaline Dehydrogenase, domain 2"/>
    <property type="match status" value="1"/>
</dbReference>
<evidence type="ECO:0000256" key="6">
    <source>
        <dbReference type="ARBA" id="ARBA00022857"/>
    </source>
</evidence>
<evidence type="ECO:0000259" key="12">
    <source>
        <dbReference type="Pfam" id="PF08546"/>
    </source>
</evidence>
<evidence type="ECO:0000256" key="2">
    <source>
        <dbReference type="ARBA" id="ARBA00007870"/>
    </source>
</evidence>
<dbReference type="Pfam" id="PF02558">
    <property type="entry name" value="ApbA"/>
    <property type="match status" value="1"/>
</dbReference>
<comment type="function">
    <text evidence="10">Catalyzes the NADPH-dependent reduction of ketopantoate into pantoic acid.</text>
</comment>
<sequence length="307" mass="33681">MTDAQQHKRNDWLVVGKGAIGLLTACQLQQQGELIRLWLRQPTELQVAMTTVRGAVRRHHFAPWPKTQAARLAFIAVKAYDALPCIQQLQTQLAEDACVILSHNGLGTLTNIQAALKPRQQLWFLTTTHGAYTQSDCSKGHQLVHSGSGSSVIGKITPADSEAVPGWFDVLGQALGPLTLVERIQPCLWQKLLINCLINPLTALHQVPNGALAETRFEATLKKLFAEYCQLAAAAGYPQQETAAWQQLQQVISNTASNRSSMLQDRLAGRKTELDFITGFVLSEADRLGLALPAHQQLYQDCLAAGF</sequence>
<proteinExistence type="inferred from homology"/>
<protein>
    <recommendedName>
        <fullName evidence="4 10">2-dehydropantoate 2-reductase</fullName>
        <ecNumber evidence="3 10">1.1.1.169</ecNumber>
    </recommendedName>
    <alternativeName>
        <fullName evidence="8 10">Ketopantoate reductase</fullName>
    </alternativeName>
</protein>
<evidence type="ECO:0000256" key="5">
    <source>
        <dbReference type="ARBA" id="ARBA00022655"/>
    </source>
</evidence>
<evidence type="ECO:0000256" key="7">
    <source>
        <dbReference type="ARBA" id="ARBA00023002"/>
    </source>
</evidence>
<dbReference type="Gene3D" id="3.40.50.720">
    <property type="entry name" value="NAD(P)-binding Rossmann-like Domain"/>
    <property type="match status" value="1"/>
</dbReference>
<accession>A0ABT9GRQ2</accession>
<evidence type="ECO:0000256" key="10">
    <source>
        <dbReference type="RuleBase" id="RU362068"/>
    </source>
</evidence>
<dbReference type="InterPro" id="IPR013332">
    <property type="entry name" value="KPR_N"/>
</dbReference>
<dbReference type="InterPro" id="IPR013752">
    <property type="entry name" value="KPA_reductase"/>
</dbReference>
<keyword evidence="6 10" id="KW-0521">NADP</keyword>
<evidence type="ECO:0000259" key="11">
    <source>
        <dbReference type="Pfam" id="PF02558"/>
    </source>
</evidence>
<dbReference type="Pfam" id="PF08546">
    <property type="entry name" value="ApbA_C"/>
    <property type="match status" value="1"/>
</dbReference>
<keyword evidence="14" id="KW-1185">Reference proteome</keyword>
<organism evidence="13 14">
    <name type="scientific">Alkalimonas delamerensis</name>
    <dbReference type="NCBI Taxonomy" id="265981"/>
    <lineage>
        <taxon>Bacteria</taxon>
        <taxon>Pseudomonadati</taxon>
        <taxon>Pseudomonadota</taxon>
        <taxon>Gammaproteobacteria</taxon>
        <taxon>Alkalimonas</taxon>
    </lineage>
</organism>
<dbReference type="InterPro" id="IPR036291">
    <property type="entry name" value="NAD(P)-bd_dom_sf"/>
</dbReference>
<evidence type="ECO:0000313" key="13">
    <source>
        <dbReference type="EMBL" id="MDP4529665.1"/>
    </source>
</evidence>
<evidence type="ECO:0000256" key="3">
    <source>
        <dbReference type="ARBA" id="ARBA00013014"/>
    </source>
</evidence>
<dbReference type="SUPFAM" id="SSF51735">
    <property type="entry name" value="NAD(P)-binding Rossmann-fold domains"/>
    <property type="match status" value="1"/>
</dbReference>
<comment type="pathway">
    <text evidence="1 10">Cofactor biosynthesis; (R)-pantothenate biosynthesis; (R)-pantoate from 3-methyl-2-oxobutanoate: step 2/2.</text>
</comment>
<name>A0ABT9GRQ2_9GAMM</name>
<feature type="domain" description="Ketopantoate reductase N-terminal" evidence="11">
    <location>
        <begin position="12"/>
        <end position="156"/>
    </location>
</feature>
<dbReference type="EMBL" id="JAUZVY010000004">
    <property type="protein sequence ID" value="MDP4529665.1"/>
    <property type="molecule type" value="Genomic_DNA"/>
</dbReference>
<dbReference type="PANTHER" id="PTHR43765:SF2">
    <property type="entry name" value="2-DEHYDROPANTOATE 2-REDUCTASE"/>
    <property type="match status" value="1"/>
</dbReference>
<dbReference type="NCBIfam" id="TIGR00745">
    <property type="entry name" value="apbA_panE"/>
    <property type="match status" value="1"/>
</dbReference>
<evidence type="ECO:0000256" key="4">
    <source>
        <dbReference type="ARBA" id="ARBA00019465"/>
    </source>
</evidence>
<dbReference type="InterPro" id="IPR050838">
    <property type="entry name" value="Ketopantoate_reductase"/>
</dbReference>
<evidence type="ECO:0000313" key="14">
    <source>
        <dbReference type="Proteomes" id="UP001236258"/>
    </source>
</evidence>
<feature type="domain" description="Ketopantoate reductase C-terminal" evidence="12">
    <location>
        <begin position="184"/>
        <end position="300"/>
    </location>
</feature>
<dbReference type="InterPro" id="IPR003710">
    <property type="entry name" value="ApbA"/>
</dbReference>
<dbReference type="SUPFAM" id="SSF48179">
    <property type="entry name" value="6-phosphogluconate dehydrogenase C-terminal domain-like"/>
    <property type="match status" value="1"/>
</dbReference>
<comment type="catalytic activity">
    <reaction evidence="9 10">
        <text>(R)-pantoate + NADP(+) = 2-dehydropantoate + NADPH + H(+)</text>
        <dbReference type="Rhea" id="RHEA:16233"/>
        <dbReference type="ChEBI" id="CHEBI:11561"/>
        <dbReference type="ChEBI" id="CHEBI:15378"/>
        <dbReference type="ChEBI" id="CHEBI:15980"/>
        <dbReference type="ChEBI" id="CHEBI:57783"/>
        <dbReference type="ChEBI" id="CHEBI:58349"/>
        <dbReference type="EC" id="1.1.1.169"/>
    </reaction>
</comment>
<dbReference type="EC" id="1.1.1.169" evidence="3 10"/>
<gene>
    <name evidence="13" type="ORF">Q3O59_11595</name>
</gene>
<evidence type="ECO:0000256" key="9">
    <source>
        <dbReference type="ARBA" id="ARBA00048793"/>
    </source>
</evidence>
<dbReference type="GO" id="GO:0008677">
    <property type="term" value="F:2-dehydropantoate 2-reductase activity"/>
    <property type="evidence" value="ECO:0007669"/>
    <property type="project" value="UniProtKB-EC"/>
</dbReference>
<dbReference type="InterPro" id="IPR013328">
    <property type="entry name" value="6PGD_dom2"/>
</dbReference>
<evidence type="ECO:0000256" key="1">
    <source>
        <dbReference type="ARBA" id="ARBA00004994"/>
    </source>
</evidence>
<keyword evidence="5 10" id="KW-0566">Pantothenate biosynthesis</keyword>
<dbReference type="RefSeq" id="WP_305945728.1">
    <property type="nucleotide sequence ID" value="NZ_JAUZVY010000004.1"/>
</dbReference>
<comment type="similarity">
    <text evidence="2 10">Belongs to the ketopantoate reductase family.</text>
</comment>
<reference evidence="13 14" key="1">
    <citation type="submission" date="2023-08" db="EMBL/GenBank/DDBJ databases">
        <authorList>
            <person name="Joshi A."/>
            <person name="Thite S."/>
        </authorList>
    </citation>
    <scope>NUCLEOTIDE SEQUENCE [LARGE SCALE GENOMIC DNA]</scope>
    <source>
        <strain evidence="13 14">1E1</strain>
    </source>
</reference>
<dbReference type="InterPro" id="IPR008927">
    <property type="entry name" value="6-PGluconate_DH-like_C_sf"/>
</dbReference>
<comment type="caution">
    <text evidence="13">The sequence shown here is derived from an EMBL/GenBank/DDBJ whole genome shotgun (WGS) entry which is preliminary data.</text>
</comment>
<evidence type="ECO:0000256" key="8">
    <source>
        <dbReference type="ARBA" id="ARBA00032024"/>
    </source>
</evidence>
<keyword evidence="7 10" id="KW-0560">Oxidoreductase</keyword>